<evidence type="ECO:0000313" key="4">
    <source>
        <dbReference type="EMBL" id="ERE47760.1"/>
    </source>
</evidence>
<protein>
    <submittedName>
        <fullName evidence="4">IgGFc-binding protein</fullName>
    </submittedName>
</protein>
<dbReference type="GO" id="GO:0031012">
    <property type="term" value="C:extracellular matrix"/>
    <property type="evidence" value="ECO:0007669"/>
    <property type="project" value="TreeGrafter"/>
</dbReference>
<dbReference type="Proteomes" id="UP000030759">
    <property type="component" value="Unassembled WGS sequence"/>
</dbReference>
<dbReference type="AlphaFoldDB" id="A0A061HV52"/>
<evidence type="ECO:0000259" key="3">
    <source>
        <dbReference type="PROSITE" id="PS51233"/>
    </source>
</evidence>
<dbReference type="InterPro" id="IPR014853">
    <property type="entry name" value="VWF/SSPO/ZAN-like_Cys-rich_dom"/>
</dbReference>
<dbReference type="EMBL" id="KE690711">
    <property type="protein sequence ID" value="ERE47760.1"/>
    <property type="molecule type" value="Genomic_DNA"/>
</dbReference>
<evidence type="ECO:0000256" key="2">
    <source>
        <dbReference type="ARBA" id="ARBA00023180"/>
    </source>
</evidence>
<dbReference type="Pfam" id="PF00094">
    <property type="entry name" value="VWD"/>
    <property type="match status" value="1"/>
</dbReference>
<proteinExistence type="predicted"/>
<dbReference type="InterPro" id="IPR050780">
    <property type="entry name" value="Mucin_vWF_Thrombospondin_sf"/>
</dbReference>
<keyword evidence="1" id="KW-1015">Disulfide bond</keyword>
<feature type="domain" description="VWFD" evidence="3">
    <location>
        <begin position="1"/>
        <end position="94"/>
    </location>
</feature>
<accession>A0A061HV52</accession>
<dbReference type="SMART" id="SM00832">
    <property type="entry name" value="C8"/>
    <property type="match status" value="1"/>
</dbReference>
<dbReference type="GO" id="GO:0005615">
    <property type="term" value="C:extracellular space"/>
    <property type="evidence" value="ECO:0007669"/>
    <property type="project" value="TreeGrafter"/>
</dbReference>
<gene>
    <name evidence="4" type="ORF">H671_21618</name>
</gene>
<dbReference type="PROSITE" id="PS51233">
    <property type="entry name" value="VWFD"/>
    <property type="match status" value="1"/>
</dbReference>
<dbReference type="Pfam" id="PF08742">
    <property type="entry name" value="C8"/>
    <property type="match status" value="1"/>
</dbReference>
<dbReference type="PANTHER" id="PTHR11339:SF244">
    <property type="entry name" value="IGGFC-BINDING PROTEIN"/>
    <property type="match status" value="1"/>
</dbReference>
<name>A0A061HV52_CRIGR</name>
<dbReference type="InterPro" id="IPR001846">
    <property type="entry name" value="VWF_type-D"/>
</dbReference>
<sequence length="197" mass="21147">MKLPVVLDGGKIRVSQHGSDAVVETDFGLRVTYDLVYHVRVTIPGNYYQQMCGLCGDYDGDPKDDFQKPDGSQAANPSDFGNSWEEAVPDSPCAPVPPCTGDDCSTECSPELEDKYHGLQFCGLLASPTGPLAACHKLLDPQGPLKDCVFDLCLGGGNQSILCDNIHAYVSACQAAGGKVEPWRTETFCRELQGIEG</sequence>
<evidence type="ECO:0000256" key="1">
    <source>
        <dbReference type="ARBA" id="ARBA00023157"/>
    </source>
</evidence>
<keyword evidence="2" id="KW-0325">Glycoprotein</keyword>
<organism evidence="4 5">
    <name type="scientific">Cricetulus griseus</name>
    <name type="common">Chinese hamster</name>
    <name type="synonym">Cricetulus barabensis griseus</name>
    <dbReference type="NCBI Taxonomy" id="10029"/>
    <lineage>
        <taxon>Eukaryota</taxon>
        <taxon>Metazoa</taxon>
        <taxon>Chordata</taxon>
        <taxon>Craniata</taxon>
        <taxon>Vertebrata</taxon>
        <taxon>Euteleostomi</taxon>
        <taxon>Mammalia</taxon>
        <taxon>Eutheria</taxon>
        <taxon>Euarchontoglires</taxon>
        <taxon>Glires</taxon>
        <taxon>Rodentia</taxon>
        <taxon>Myomorpha</taxon>
        <taxon>Muroidea</taxon>
        <taxon>Cricetidae</taxon>
        <taxon>Cricetinae</taxon>
        <taxon>Cricetulus</taxon>
    </lineage>
</organism>
<dbReference type="PANTHER" id="PTHR11339">
    <property type="entry name" value="EXTRACELLULAR MATRIX GLYCOPROTEIN RELATED"/>
    <property type="match status" value="1"/>
</dbReference>
<evidence type="ECO:0000313" key="5">
    <source>
        <dbReference type="Proteomes" id="UP000030759"/>
    </source>
</evidence>
<reference evidence="5" key="1">
    <citation type="journal article" date="2013" name="Nat. Biotechnol.">
        <title>Chinese hamster genome sequenced from sorted chromosomes.</title>
        <authorList>
            <person name="Brinkrolf K."/>
            <person name="Rupp O."/>
            <person name="Laux H."/>
            <person name="Kollin F."/>
            <person name="Ernst W."/>
            <person name="Linke B."/>
            <person name="Kofler R."/>
            <person name="Romand S."/>
            <person name="Hesse F."/>
            <person name="Budach W.E."/>
            <person name="Galosy S."/>
            <person name="Muller D."/>
            <person name="Noll T."/>
            <person name="Wienberg J."/>
            <person name="Jostock T."/>
            <person name="Leonard M."/>
            <person name="Grillari J."/>
            <person name="Tauch A."/>
            <person name="Goesmann A."/>
            <person name="Helk B."/>
            <person name="Mott J.E."/>
            <person name="Puhler A."/>
            <person name="Borth N."/>
        </authorList>
    </citation>
    <scope>NUCLEOTIDE SEQUENCE [LARGE SCALE GENOMIC DNA]</scope>
    <source>
        <strain evidence="5">17A/GY</strain>
    </source>
</reference>